<organism evidence="2 3">
    <name type="scientific">Thermoleptolyngbya sichuanensis A183</name>
    <dbReference type="NCBI Taxonomy" id="2737172"/>
    <lineage>
        <taxon>Bacteria</taxon>
        <taxon>Bacillati</taxon>
        <taxon>Cyanobacteriota</taxon>
        <taxon>Cyanophyceae</taxon>
        <taxon>Oculatellales</taxon>
        <taxon>Oculatellaceae</taxon>
        <taxon>Thermoleptolyngbya</taxon>
        <taxon>Thermoleptolyngbya sichuanensis</taxon>
    </lineage>
</organism>
<sequence>MLWVERISCPLPQPSRWQTIGRSRQIAPDCAKLRRMDKAAAPYSQSSAIFAPEQQHTPMLQSVKSLNHKQFSLRSLIAGTKAGDRPTPIDSRIPSVIPRFPNPS</sequence>
<dbReference type="EMBL" id="CP053661">
    <property type="protein sequence ID" value="QKD83399.1"/>
    <property type="molecule type" value="Genomic_DNA"/>
</dbReference>
<evidence type="ECO:0000313" key="2">
    <source>
        <dbReference type="EMBL" id="QKD83399.1"/>
    </source>
</evidence>
<feature type="region of interest" description="Disordered" evidence="1">
    <location>
        <begin position="78"/>
        <end position="104"/>
    </location>
</feature>
<dbReference type="AlphaFoldDB" id="A0A6M8B7Q9"/>
<evidence type="ECO:0000256" key="1">
    <source>
        <dbReference type="SAM" id="MobiDB-lite"/>
    </source>
</evidence>
<accession>A0A6M8B7Q9</accession>
<proteinExistence type="predicted"/>
<reference evidence="2 3" key="1">
    <citation type="submission" date="2020-05" db="EMBL/GenBank/DDBJ databases">
        <title>Complete genome sequence of of a novel Thermoleptolyngbya strain isolated from hot springs of Ganzi, Sichuan China.</title>
        <authorList>
            <person name="Tang J."/>
            <person name="Daroch M."/>
            <person name="Li L."/>
            <person name="Waleron K."/>
            <person name="Waleron M."/>
            <person name="Waleron M."/>
        </authorList>
    </citation>
    <scope>NUCLEOTIDE SEQUENCE [LARGE SCALE GENOMIC DNA]</scope>
    <source>
        <strain evidence="2 3">PKUAC-SCTA183</strain>
    </source>
</reference>
<gene>
    <name evidence="2" type="ORF">HPC62_15410</name>
</gene>
<protein>
    <submittedName>
        <fullName evidence="2">Uncharacterized protein</fullName>
    </submittedName>
</protein>
<name>A0A6M8B7Q9_9CYAN</name>
<keyword evidence="3" id="KW-1185">Reference proteome</keyword>
<dbReference type="RefSeq" id="WP_172357086.1">
    <property type="nucleotide sequence ID" value="NZ_CP053661.1"/>
</dbReference>
<dbReference type="Proteomes" id="UP000505210">
    <property type="component" value="Chromosome"/>
</dbReference>
<evidence type="ECO:0000313" key="3">
    <source>
        <dbReference type="Proteomes" id="UP000505210"/>
    </source>
</evidence>
<dbReference type="KEGG" id="theu:HPC62_15410"/>